<gene>
    <name evidence="6" type="ORF">LCGC14_1064690</name>
</gene>
<evidence type="ECO:0000256" key="2">
    <source>
        <dbReference type="ARBA" id="ARBA00022737"/>
    </source>
</evidence>
<keyword evidence="4" id="KW-1133">Transmembrane helix</keyword>
<dbReference type="SMART" id="SM00710">
    <property type="entry name" value="PbH1"/>
    <property type="match status" value="4"/>
</dbReference>
<dbReference type="Gene3D" id="2.160.20.10">
    <property type="entry name" value="Single-stranded right-handed beta-helix, Pectin lyase-like"/>
    <property type="match status" value="1"/>
</dbReference>
<keyword evidence="4" id="KW-0472">Membrane</keyword>
<protein>
    <recommendedName>
        <fullName evidence="5">Right handed beta helix domain-containing protein</fullName>
    </recommendedName>
</protein>
<dbReference type="InterPro" id="IPR006626">
    <property type="entry name" value="PbH1"/>
</dbReference>
<name>A0A0F9Q2Z6_9ZZZZ</name>
<evidence type="ECO:0000259" key="5">
    <source>
        <dbReference type="Pfam" id="PF13229"/>
    </source>
</evidence>
<dbReference type="PANTHER" id="PTHR22990:SF15">
    <property type="entry name" value="F-BOX ONLY PROTEIN 10"/>
    <property type="match status" value="1"/>
</dbReference>
<feature type="domain" description="Right handed beta helix" evidence="5">
    <location>
        <begin position="2"/>
        <end position="108"/>
    </location>
</feature>
<feature type="transmembrane region" description="Helical" evidence="4">
    <location>
        <begin position="347"/>
        <end position="368"/>
    </location>
</feature>
<dbReference type="Pfam" id="PF13229">
    <property type="entry name" value="Beta_helix"/>
    <property type="match status" value="1"/>
</dbReference>
<dbReference type="AlphaFoldDB" id="A0A0F9Q2Z6"/>
<proteinExistence type="predicted"/>
<reference evidence="6" key="1">
    <citation type="journal article" date="2015" name="Nature">
        <title>Complex archaea that bridge the gap between prokaryotes and eukaryotes.</title>
        <authorList>
            <person name="Spang A."/>
            <person name="Saw J.H."/>
            <person name="Jorgensen S.L."/>
            <person name="Zaremba-Niedzwiedzka K."/>
            <person name="Martijn J."/>
            <person name="Lind A.E."/>
            <person name="van Eijk R."/>
            <person name="Schleper C."/>
            <person name="Guy L."/>
            <person name="Ettema T.J."/>
        </authorList>
    </citation>
    <scope>NUCLEOTIDE SEQUENCE</scope>
</reference>
<sequence length="374" mass="41884">MGNTAYNNTVHGIYIYDSNNNNISENTAHNNTIHGIWLDFSDSNTVSGNTANDNLEYGITLHFNSNDNNITENYIYHNAIGGIAIKSGTCEDNIISENIIVSNDLFINDSGLNTIIKYNYLDIIPPSFVVEILDLSFYKTEFIVSINLTSQVTFLQVSNISIQMWWNGNLILSNDIKDNGNGFYNVSLLPIFVEPDENPILLNMTFSAAYHNVKYYEMNIAVEPEPDDAPVSVSNLLFIEIRDQSFSLEEFNITFYIYNESNHGIDNVTIQMWWNSTDVSSIVLNLGSGLYFVSLEPITVKPGEDPILFEMNISAFGYEDKSFETYIAVDLDVLLGDDSTGGEAIPGYSIIFIGLTAVGTIGLIYVIFKRKQQI</sequence>
<dbReference type="InterPro" id="IPR022441">
    <property type="entry name" value="Para_beta_helix_rpt-2"/>
</dbReference>
<evidence type="ECO:0000256" key="1">
    <source>
        <dbReference type="ARBA" id="ARBA00004906"/>
    </source>
</evidence>
<keyword evidence="4" id="KW-0812">Transmembrane</keyword>
<evidence type="ECO:0000313" key="6">
    <source>
        <dbReference type="EMBL" id="KKN07656.1"/>
    </source>
</evidence>
<dbReference type="NCBIfam" id="TIGR03804">
    <property type="entry name" value="para_beta_helix"/>
    <property type="match status" value="2"/>
</dbReference>
<evidence type="ECO:0000256" key="4">
    <source>
        <dbReference type="SAM" id="Phobius"/>
    </source>
</evidence>
<dbReference type="PANTHER" id="PTHR22990">
    <property type="entry name" value="F-BOX ONLY PROTEIN"/>
    <property type="match status" value="1"/>
</dbReference>
<accession>A0A0F9Q2Z6</accession>
<comment type="caution">
    <text evidence="6">The sequence shown here is derived from an EMBL/GenBank/DDBJ whole genome shotgun (WGS) entry which is preliminary data.</text>
</comment>
<keyword evidence="2" id="KW-0677">Repeat</keyword>
<comment type="pathway">
    <text evidence="1">Protein modification; protein ubiquitination.</text>
</comment>
<dbReference type="SUPFAM" id="SSF51126">
    <property type="entry name" value="Pectin lyase-like"/>
    <property type="match status" value="1"/>
</dbReference>
<keyword evidence="3" id="KW-0833">Ubl conjugation pathway</keyword>
<dbReference type="EMBL" id="LAZR01004543">
    <property type="protein sequence ID" value="KKN07656.1"/>
    <property type="molecule type" value="Genomic_DNA"/>
</dbReference>
<evidence type="ECO:0000256" key="3">
    <source>
        <dbReference type="ARBA" id="ARBA00022786"/>
    </source>
</evidence>
<dbReference type="InterPro" id="IPR039448">
    <property type="entry name" value="Beta_helix"/>
</dbReference>
<dbReference type="InterPro" id="IPR012334">
    <property type="entry name" value="Pectin_lyas_fold"/>
</dbReference>
<organism evidence="6">
    <name type="scientific">marine sediment metagenome</name>
    <dbReference type="NCBI Taxonomy" id="412755"/>
    <lineage>
        <taxon>unclassified sequences</taxon>
        <taxon>metagenomes</taxon>
        <taxon>ecological metagenomes</taxon>
    </lineage>
</organism>
<dbReference type="InterPro" id="IPR011050">
    <property type="entry name" value="Pectin_lyase_fold/virulence"/>
</dbReference>
<dbReference type="InterPro" id="IPR051550">
    <property type="entry name" value="SCF-Subunits/Alg-Epimerases"/>
</dbReference>